<dbReference type="InterPro" id="IPR042100">
    <property type="entry name" value="Bug_dom1"/>
</dbReference>
<dbReference type="PIRSF" id="PIRSF017082">
    <property type="entry name" value="YflP"/>
    <property type="match status" value="1"/>
</dbReference>
<organism evidence="2 3">
    <name type="scientific">Hydrogenophaga electricum</name>
    <dbReference type="NCBI Taxonomy" id="1230953"/>
    <lineage>
        <taxon>Bacteria</taxon>
        <taxon>Pseudomonadati</taxon>
        <taxon>Pseudomonadota</taxon>
        <taxon>Betaproteobacteria</taxon>
        <taxon>Burkholderiales</taxon>
        <taxon>Comamonadaceae</taxon>
        <taxon>Hydrogenophaga</taxon>
    </lineage>
</organism>
<dbReference type="RefSeq" id="WP_284308744.1">
    <property type="nucleotide sequence ID" value="NZ_BSPB01000038.1"/>
</dbReference>
<dbReference type="SUPFAM" id="SSF53850">
    <property type="entry name" value="Periplasmic binding protein-like II"/>
    <property type="match status" value="1"/>
</dbReference>
<dbReference type="PANTHER" id="PTHR42928">
    <property type="entry name" value="TRICARBOXYLATE-BINDING PROTEIN"/>
    <property type="match status" value="1"/>
</dbReference>
<evidence type="ECO:0000313" key="3">
    <source>
        <dbReference type="Proteomes" id="UP001156903"/>
    </source>
</evidence>
<dbReference type="Gene3D" id="3.40.190.10">
    <property type="entry name" value="Periplasmic binding protein-like II"/>
    <property type="match status" value="1"/>
</dbReference>
<dbReference type="CDD" id="cd13578">
    <property type="entry name" value="PBP2_Bug27"/>
    <property type="match status" value="1"/>
</dbReference>
<protein>
    <recommendedName>
        <fullName evidence="4">Tripartite tricarboxylate transporter substrate binding protein</fullName>
    </recommendedName>
</protein>
<dbReference type="InterPro" id="IPR005064">
    <property type="entry name" value="BUG"/>
</dbReference>
<name>A0ABQ6CCC9_9BURK</name>
<keyword evidence="3" id="KW-1185">Reference proteome</keyword>
<dbReference type="EMBL" id="BSPB01000038">
    <property type="protein sequence ID" value="GLS15936.1"/>
    <property type="molecule type" value="Genomic_DNA"/>
</dbReference>
<dbReference type="Proteomes" id="UP001156903">
    <property type="component" value="Unassembled WGS sequence"/>
</dbReference>
<comment type="similarity">
    <text evidence="1">Belongs to the UPF0065 (bug) family.</text>
</comment>
<evidence type="ECO:0008006" key="4">
    <source>
        <dbReference type="Google" id="ProtNLM"/>
    </source>
</evidence>
<accession>A0ABQ6CCC9</accession>
<proteinExistence type="inferred from homology"/>
<comment type="caution">
    <text evidence="2">The sequence shown here is derived from an EMBL/GenBank/DDBJ whole genome shotgun (WGS) entry which is preliminary data.</text>
</comment>
<gene>
    <name evidence="2" type="ORF">GCM10007935_33730</name>
</gene>
<reference evidence="3" key="1">
    <citation type="journal article" date="2019" name="Int. J. Syst. Evol. Microbiol.">
        <title>The Global Catalogue of Microorganisms (GCM) 10K type strain sequencing project: providing services to taxonomists for standard genome sequencing and annotation.</title>
        <authorList>
            <consortium name="The Broad Institute Genomics Platform"/>
            <consortium name="The Broad Institute Genome Sequencing Center for Infectious Disease"/>
            <person name="Wu L."/>
            <person name="Ma J."/>
        </authorList>
    </citation>
    <scope>NUCLEOTIDE SEQUENCE [LARGE SCALE GENOMIC DNA]</scope>
    <source>
        <strain evidence="3">NBRC 109341</strain>
    </source>
</reference>
<sequence length="336" mass="35052">MSSAVCGRRPFLQALITTALTGATWTVQAQSAPSSAWHGQRPIRIVVPFAPGAGTDAMGRLVAGKLSELLGTSVVVENRTGASGAIGAQEVAKAPPDGHSLLLAAAPFTTVPAALPTAGYDPIASFAPVGMIAHGPLVWVANKDVPASTLPELVAWARQRPGTLNYGSAGVGGINHLLLESLESRTGVFITHIPYRGIAPATLDAVAGQVQLLTGTIPALAPYIRDGKLKALAVTSPERSPALPQVPGMKEAGMADFNVLNYFALVAPKGTPEAVVQQINAALAKVVDMPDVKERLGRDALTAAVGRPDELGRFLQRDYESWKAVVRKQGLKIEAF</sequence>
<dbReference type="Pfam" id="PF03401">
    <property type="entry name" value="TctC"/>
    <property type="match status" value="1"/>
</dbReference>
<evidence type="ECO:0000256" key="1">
    <source>
        <dbReference type="ARBA" id="ARBA00006987"/>
    </source>
</evidence>
<dbReference type="PANTHER" id="PTHR42928:SF5">
    <property type="entry name" value="BLR1237 PROTEIN"/>
    <property type="match status" value="1"/>
</dbReference>
<dbReference type="Gene3D" id="3.40.190.150">
    <property type="entry name" value="Bordetella uptake gene, domain 1"/>
    <property type="match status" value="1"/>
</dbReference>
<evidence type="ECO:0000313" key="2">
    <source>
        <dbReference type="EMBL" id="GLS15936.1"/>
    </source>
</evidence>